<feature type="non-terminal residue" evidence="1">
    <location>
        <position position="1"/>
    </location>
</feature>
<gene>
    <name evidence="1" type="ORF">DOL88_04885</name>
</gene>
<reference evidence="1 2" key="1">
    <citation type="journal article" date="2019" name="J. Oral Microbiol.">
        <title>Role of OmpA1 and OmpA2 in Aggregatibacter actinomycetemcomitans and Aggregatibacter aphrophilus serum resistance.</title>
        <authorList>
            <person name="Lindholm M."/>
            <person name="Min Aung K."/>
            <person name="Nyunt Wai S."/>
            <person name="Oscarsson J."/>
        </authorList>
    </citation>
    <scope>NUCLEOTIDE SEQUENCE [LARGE SCALE GENOMIC DNA]</scope>
    <source>
        <strain evidence="1 2">HK83</strain>
    </source>
</reference>
<comment type="caution">
    <text evidence="1">The sequence shown here is derived from an EMBL/GenBank/DDBJ whole genome shotgun (WGS) entry which is preliminary data.</text>
</comment>
<keyword evidence="2" id="KW-1185">Reference proteome</keyword>
<feature type="non-terminal residue" evidence="1">
    <location>
        <position position="87"/>
    </location>
</feature>
<name>A0ABX9VWJ0_AGGAP</name>
<accession>A0ABX9VWJ0</accession>
<sequence>GNTVAVVRQLAHDPASALAYLPSTLANLDNALGGLGELVGMQSAFVGVRQYLPAISEFSRDVSAVYDDLQIMKQSFSRASADSEWNN</sequence>
<evidence type="ECO:0008006" key="3">
    <source>
        <dbReference type="Google" id="ProtNLM"/>
    </source>
</evidence>
<dbReference type="EMBL" id="QMGS01000052">
    <property type="protein sequence ID" value="RMW86648.1"/>
    <property type="molecule type" value="Genomic_DNA"/>
</dbReference>
<evidence type="ECO:0000313" key="2">
    <source>
        <dbReference type="Proteomes" id="UP000274211"/>
    </source>
</evidence>
<protein>
    <recommendedName>
        <fullName evidence="3">MCE family protein</fullName>
    </recommendedName>
</protein>
<dbReference type="Proteomes" id="UP000274211">
    <property type="component" value="Unassembled WGS sequence"/>
</dbReference>
<proteinExistence type="predicted"/>
<evidence type="ECO:0000313" key="1">
    <source>
        <dbReference type="EMBL" id="RMW86648.1"/>
    </source>
</evidence>
<organism evidence="1 2">
    <name type="scientific">Aggregatibacter aphrophilus</name>
    <name type="common">Haemophilus aphrophilus</name>
    <dbReference type="NCBI Taxonomy" id="732"/>
    <lineage>
        <taxon>Bacteria</taxon>
        <taxon>Pseudomonadati</taxon>
        <taxon>Pseudomonadota</taxon>
        <taxon>Gammaproteobacteria</taxon>
        <taxon>Pasteurellales</taxon>
        <taxon>Pasteurellaceae</taxon>
        <taxon>Aggregatibacter</taxon>
    </lineage>
</organism>